<dbReference type="Pfam" id="PF13360">
    <property type="entry name" value="PQQ_2"/>
    <property type="match status" value="1"/>
</dbReference>
<organism evidence="4 5">
    <name type="scientific">Streptomyces indicus</name>
    <dbReference type="NCBI Taxonomy" id="417292"/>
    <lineage>
        <taxon>Bacteria</taxon>
        <taxon>Bacillati</taxon>
        <taxon>Actinomycetota</taxon>
        <taxon>Actinomycetes</taxon>
        <taxon>Kitasatosporales</taxon>
        <taxon>Streptomycetaceae</taxon>
        <taxon>Streptomyces</taxon>
    </lineage>
</organism>
<keyword evidence="2" id="KW-0812">Transmembrane</keyword>
<keyword evidence="2" id="KW-0472">Membrane</keyword>
<evidence type="ECO:0000313" key="5">
    <source>
        <dbReference type="Proteomes" id="UP000199155"/>
    </source>
</evidence>
<feature type="transmembrane region" description="Helical" evidence="2">
    <location>
        <begin position="160"/>
        <end position="180"/>
    </location>
</feature>
<feature type="compositionally biased region" description="Pro residues" evidence="1">
    <location>
        <begin position="35"/>
        <end position="69"/>
    </location>
</feature>
<dbReference type="OrthoDB" id="3679173at2"/>
<dbReference type="InterPro" id="IPR015943">
    <property type="entry name" value="WD40/YVTN_repeat-like_dom_sf"/>
</dbReference>
<gene>
    <name evidence="4" type="ORF">SAMN05421806_11773</name>
</gene>
<feature type="region of interest" description="Disordered" evidence="1">
    <location>
        <begin position="1"/>
        <end position="151"/>
    </location>
</feature>
<dbReference type="InterPro" id="IPR011047">
    <property type="entry name" value="Quinoprotein_ADH-like_sf"/>
</dbReference>
<keyword evidence="5" id="KW-1185">Reference proteome</keyword>
<name>A0A1G9GYI0_9ACTN</name>
<reference evidence="4 5" key="1">
    <citation type="submission" date="2016-10" db="EMBL/GenBank/DDBJ databases">
        <authorList>
            <person name="de Groot N.N."/>
        </authorList>
    </citation>
    <scope>NUCLEOTIDE SEQUENCE [LARGE SCALE GENOMIC DNA]</scope>
    <source>
        <strain evidence="4 5">CGMCC 4.5727</strain>
    </source>
</reference>
<evidence type="ECO:0000256" key="2">
    <source>
        <dbReference type="SAM" id="Phobius"/>
    </source>
</evidence>
<keyword evidence="2" id="KW-1133">Transmembrane helix</keyword>
<feature type="compositionally biased region" description="Low complexity" evidence="1">
    <location>
        <begin position="124"/>
        <end position="146"/>
    </location>
</feature>
<evidence type="ECO:0000256" key="1">
    <source>
        <dbReference type="SAM" id="MobiDB-lite"/>
    </source>
</evidence>
<feature type="compositionally biased region" description="Basic and acidic residues" evidence="1">
    <location>
        <begin position="203"/>
        <end position="218"/>
    </location>
</feature>
<dbReference type="AlphaFoldDB" id="A0A1G9GYI0"/>
<dbReference type="Gene3D" id="2.130.10.10">
    <property type="entry name" value="YVTN repeat-like/Quinoprotein amine dehydrogenase"/>
    <property type="match status" value="1"/>
</dbReference>
<dbReference type="Proteomes" id="UP000199155">
    <property type="component" value="Unassembled WGS sequence"/>
</dbReference>
<proteinExistence type="predicted"/>
<feature type="region of interest" description="Disordered" evidence="1">
    <location>
        <begin position="180"/>
        <end position="232"/>
    </location>
</feature>
<dbReference type="RefSeq" id="WP_093616013.1">
    <property type="nucleotide sequence ID" value="NZ_FNFF01000017.1"/>
</dbReference>
<accession>A0A1G9GYI0</accession>
<protein>
    <submittedName>
        <fullName evidence="4">PQQ-like domain-containing protein</fullName>
    </submittedName>
</protein>
<feature type="compositionally biased region" description="Low complexity" evidence="1">
    <location>
        <begin position="93"/>
        <end position="115"/>
    </location>
</feature>
<sequence>MSQPPQPPNEGFGAPQDPPPGGFGAPQEPGYGYPQTPPPGQPAAPPPPAGGPATPPPPAGPPQTPPPGQPGYGYPQGPPQTPPPGQVYPTPAPGQQIGYGAPAPGQQQGYGYPTGPQQPPYGGQPPYGTQQQPYGGYQQPPTAPMGTPGGGGKKLNTQMMIIIAAVVAVALIIGAGVFLASGDDEGGKKDESKQGQTEGGKGGGEEGKGGGTGKEKKPASTQGQALFNVPAPEVKGDDSITVKGSWLTDKTYAKVGAYEIVGYAPDSGEKVWTIPLDGEICAASEHVSEDGITAVLFHNAKPSAKDKYPGCTEVAAIDLDNGKKLWQEGAKNADQEMQFSQVTVGGNLVAAGGTSGGAAWDLKSGGIKWEPRAGDKCVDQGYGGGKVLVAISRCGSDFDNAPRKVQPLDDSGKPLSSYTLPKGIQWAHIPSTDPLVVAVDSTGESKGPTDYFAIDAKTGKLRSKIAVDPEKIESDCDATNVEPCSHMAVGNDHLYLATQEHEGGGEYGMTNEIISYNLATGKEGGQKADAGDRYSMFPLRMDGGNIIAYKVPPYDKGGQIVSIDGKTFEQTVFLEMPGDEAVRDAETSFSTSHAEYRYANGRLFISDVFAGKPLSADDKNYLIVAFGAK</sequence>
<dbReference type="STRING" id="417292.SAMN05421806_11773"/>
<dbReference type="SUPFAM" id="SSF50998">
    <property type="entry name" value="Quinoprotein alcohol dehydrogenase-like"/>
    <property type="match status" value="1"/>
</dbReference>
<dbReference type="EMBL" id="FNFF01000017">
    <property type="protein sequence ID" value="SDL05333.1"/>
    <property type="molecule type" value="Genomic_DNA"/>
</dbReference>
<evidence type="ECO:0000313" key="4">
    <source>
        <dbReference type="EMBL" id="SDL05333.1"/>
    </source>
</evidence>
<feature type="compositionally biased region" description="Pro residues" evidence="1">
    <location>
        <begin position="76"/>
        <end position="92"/>
    </location>
</feature>
<dbReference type="InterPro" id="IPR002372">
    <property type="entry name" value="PQQ_rpt_dom"/>
</dbReference>
<evidence type="ECO:0000259" key="3">
    <source>
        <dbReference type="Pfam" id="PF13360"/>
    </source>
</evidence>
<feature type="domain" description="Pyrrolo-quinoline quinone repeat" evidence="3">
    <location>
        <begin position="257"/>
        <end position="370"/>
    </location>
</feature>